<dbReference type="EMBL" id="CAXIEN010000002">
    <property type="protein sequence ID" value="CAL1261475.1"/>
    <property type="molecule type" value="Genomic_DNA"/>
</dbReference>
<name>A0AAV1YT10_9ARAC</name>
<gene>
    <name evidence="2" type="ORF">LARSCL_LOCUS419</name>
</gene>
<comment type="caution">
    <text evidence="2">The sequence shown here is derived from an EMBL/GenBank/DDBJ whole genome shotgun (WGS) entry which is preliminary data.</text>
</comment>
<proteinExistence type="predicted"/>
<evidence type="ECO:0000256" key="1">
    <source>
        <dbReference type="SAM" id="MobiDB-lite"/>
    </source>
</evidence>
<evidence type="ECO:0000313" key="3">
    <source>
        <dbReference type="Proteomes" id="UP001497382"/>
    </source>
</evidence>
<sequence length="172" mass="19385">MEARHGLRRRRSIRPAERIAVVTGFYLREQADGESMVLVSSSPTTGLFFPSSWTTGKFAFFPSKFRDPSLWTCRGIDWAASILRAGLAGNFWGVLWWRPLAASERPTIDRGTLRRGKTSRTLPPRWRQSLPIHGRSNRRRRPREGTDATRSPTCSGAVTHAVTSLSSLMRGM</sequence>
<reference evidence="2 3" key="1">
    <citation type="submission" date="2024-04" db="EMBL/GenBank/DDBJ databases">
        <authorList>
            <person name="Rising A."/>
            <person name="Reimegard J."/>
            <person name="Sonavane S."/>
            <person name="Akerstrom W."/>
            <person name="Nylinder S."/>
            <person name="Hedman E."/>
            <person name="Kallberg Y."/>
        </authorList>
    </citation>
    <scope>NUCLEOTIDE SEQUENCE [LARGE SCALE GENOMIC DNA]</scope>
</reference>
<keyword evidence="3" id="KW-1185">Reference proteome</keyword>
<evidence type="ECO:0000313" key="2">
    <source>
        <dbReference type="EMBL" id="CAL1261475.1"/>
    </source>
</evidence>
<feature type="region of interest" description="Disordered" evidence="1">
    <location>
        <begin position="108"/>
        <end position="154"/>
    </location>
</feature>
<dbReference type="Proteomes" id="UP001497382">
    <property type="component" value="Unassembled WGS sequence"/>
</dbReference>
<dbReference type="AlphaFoldDB" id="A0AAV1YT10"/>
<organism evidence="2 3">
    <name type="scientific">Larinioides sclopetarius</name>
    <dbReference type="NCBI Taxonomy" id="280406"/>
    <lineage>
        <taxon>Eukaryota</taxon>
        <taxon>Metazoa</taxon>
        <taxon>Ecdysozoa</taxon>
        <taxon>Arthropoda</taxon>
        <taxon>Chelicerata</taxon>
        <taxon>Arachnida</taxon>
        <taxon>Araneae</taxon>
        <taxon>Araneomorphae</taxon>
        <taxon>Entelegynae</taxon>
        <taxon>Araneoidea</taxon>
        <taxon>Araneidae</taxon>
        <taxon>Larinioides</taxon>
    </lineage>
</organism>
<protein>
    <submittedName>
        <fullName evidence="2">Uncharacterized protein</fullName>
    </submittedName>
</protein>
<accession>A0AAV1YT10</accession>